<gene>
    <name evidence="2" type="ORF">GNI_066750</name>
</gene>
<organism evidence="2 3">
    <name type="scientific">Gregarina niphandrodes</name>
    <name type="common">Septate eugregarine</name>
    <dbReference type="NCBI Taxonomy" id="110365"/>
    <lineage>
        <taxon>Eukaryota</taxon>
        <taxon>Sar</taxon>
        <taxon>Alveolata</taxon>
        <taxon>Apicomplexa</taxon>
        <taxon>Conoidasida</taxon>
        <taxon>Gregarinasina</taxon>
        <taxon>Eugregarinorida</taxon>
        <taxon>Gregarinidae</taxon>
        <taxon>Gregarina</taxon>
    </lineage>
</organism>
<dbReference type="InterPro" id="IPR022086">
    <property type="entry name" value="IMCp"/>
</dbReference>
<evidence type="ECO:0000313" key="2">
    <source>
        <dbReference type="EMBL" id="EZG67679.1"/>
    </source>
</evidence>
<dbReference type="VEuPathDB" id="CryptoDB:GNI_066750"/>
<dbReference type="Pfam" id="PF12314">
    <property type="entry name" value="IMCp"/>
    <property type="match status" value="1"/>
</dbReference>
<feature type="region of interest" description="Disordered" evidence="1">
    <location>
        <begin position="403"/>
        <end position="485"/>
    </location>
</feature>
<dbReference type="GeneID" id="22912453"/>
<evidence type="ECO:0000313" key="3">
    <source>
        <dbReference type="Proteomes" id="UP000019763"/>
    </source>
</evidence>
<name>A0A023B7T0_GRENI</name>
<proteinExistence type="predicted"/>
<feature type="compositionally biased region" description="Basic and acidic residues" evidence="1">
    <location>
        <begin position="563"/>
        <end position="573"/>
    </location>
</feature>
<feature type="region of interest" description="Disordered" evidence="1">
    <location>
        <begin position="1"/>
        <end position="30"/>
    </location>
</feature>
<feature type="region of interest" description="Disordered" evidence="1">
    <location>
        <begin position="515"/>
        <end position="587"/>
    </location>
</feature>
<protein>
    <submittedName>
        <fullName evidence="2">Inner membrane complex protein</fullName>
    </submittedName>
</protein>
<feature type="compositionally biased region" description="Acidic residues" evidence="1">
    <location>
        <begin position="430"/>
        <end position="443"/>
    </location>
</feature>
<comment type="caution">
    <text evidence="2">The sequence shown here is derived from an EMBL/GenBank/DDBJ whole genome shotgun (WGS) entry which is preliminary data.</text>
</comment>
<feature type="compositionally biased region" description="Acidic residues" evidence="1">
    <location>
        <begin position="574"/>
        <end position="585"/>
    </location>
</feature>
<keyword evidence="3" id="KW-1185">Reference proteome</keyword>
<dbReference type="RefSeq" id="XP_011130168.1">
    <property type="nucleotide sequence ID" value="XM_011131866.1"/>
</dbReference>
<feature type="region of interest" description="Disordered" evidence="1">
    <location>
        <begin position="840"/>
        <end position="871"/>
    </location>
</feature>
<sequence>MPPSNRSPSRGKVTITLSNPNEEKQEKAKVTVTLDQPERMVERVVNQLARKFPPESVMTIDARGRTDSTSSVGSTTCDLSSTAKQPRLLREEVDDLTARTYQSYVISDGLDIAIPVAPFDREVKLADGSVLPVDPADVVTCSYGPSGFVSECRRGFCQSAAGTGASTGGVEGEPEVPIPQKPGLGKFAQSVVVSSELRQAVPICPGQTIVHLKDGDLYRICAEDVHTIFYSDKGLAHFSCALSTGRVTPGLPDKPAVPAAIVPMRVLADEALPMATSSAAKAVQAAEKRVHVALFDETGVAICFRKPAGGLVPGAIPHAGAATALRYVYIPAARQRRKPCQVVKMAAHCGAALLADHSVLDPSLPQDIDVVLLNIHGEEIGAYVADRRPSLVTNVRDFVPPHITLETTEDTPRQHVLSARRTEAQAQSEDREDEEEDPEEEEEEHTRPGTARQGTVRQGTSRPGTALPGVRPPGEVRPSRKRNKGGEYVAGAAESLLGAIAPQASVKGLQLFREGGHREGGHREGGHREGGHREGGHREGGFREGGKGGAYTSGHRRGAARCYRREESARSSEESSEESSRDDEEISRRQAYFKPANIDYAIPLAPGQSHVKLVSGDRIRVEVNRTFVVTHDLKGFPLYTIFPDGRRQSWALDQPGVGIKVQDFLVDSELLYAVPISPTQTEVMLNDGGMLDIQDENVITVYYDGSGRPAFSYIGKKRKIRPGLAAHPGIASSAQYVWLIDCQDGTDEQYVVPVKGFQKNVQDPHNPKKTLKVNRSQLTVLFFNEQKQPLYSQLVDGALVSNGLTPVDMSTSDDVGSYRRVYRESCSEDQHSVMSIKGRGVKEGSRDGVGGRDGRGRLVSGRGSSTMDSLRTQRKEVIERQVPVQKIEYRDKIVEVPEVHVVEKHVEVEKVEYTTKYVKKKQIVERPVEHVKYVPKIETKIVERIMEVPHIVEVERKEIIEQKVNVDNFIDLKKEVVVASTIVPVIRDIGTEAEEEIECLRLEPELVAVDVYVPRLVHGKLRGLGCSKEVRKEVDVSLGHYNSLVIKLNPQLGENYDRLPMVKTTQGAFPMLNRDAKVTVHQPTDQEILKFLQATGFIQEHTNDDSQIIPPQC</sequence>
<feature type="compositionally biased region" description="Basic and acidic residues" evidence="1">
    <location>
        <begin position="515"/>
        <end position="546"/>
    </location>
</feature>
<reference evidence="2" key="1">
    <citation type="submission" date="2013-12" db="EMBL/GenBank/DDBJ databases">
        <authorList>
            <person name="Omoto C.K."/>
            <person name="Sibley D."/>
            <person name="Venepally P."/>
            <person name="Hadjithomas M."/>
            <person name="Karamycheva S."/>
            <person name="Brunk B."/>
            <person name="Roos D."/>
            <person name="Caler E."/>
            <person name="Lorenzi H."/>
        </authorList>
    </citation>
    <scope>NUCLEOTIDE SEQUENCE</scope>
</reference>
<dbReference type="Proteomes" id="UP000019763">
    <property type="component" value="Unassembled WGS sequence"/>
</dbReference>
<feature type="compositionally biased region" description="Polar residues" evidence="1">
    <location>
        <begin position="452"/>
        <end position="463"/>
    </location>
</feature>
<accession>A0A023B7T0</accession>
<dbReference type="EMBL" id="AFNH02000502">
    <property type="protein sequence ID" value="EZG67679.1"/>
    <property type="molecule type" value="Genomic_DNA"/>
</dbReference>
<evidence type="ECO:0000256" key="1">
    <source>
        <dbReference type="SAM" id="MobiDB-lite"/>
    </source>
</evidence>
<feature type="compositionally biased region" description="Basic and acidic residues" evidence="1">
    <location>
        <begin position="840"/>
        <end position="856"/>
    </location>
</feature>
<dbReference type="AlphaFoldDB" id="A0A023B7T0"/>